<evidence type="ECO:0000256" key="4">
    <source>
        <dbReference type="ARBA" id="ARBA00023136"/>
    </source>
</evidence>
<organism evidence="7 9">
    <name type="scientific">Tritrichomonas musculus</name>
    <dbReference type="NCBI Taxonomy" id="1915356"/>
    <lineage>
        <taxon>Eukaryota</taxon>
        <taxon>Metamonada</taxon>
        <taxon>Parabasalia</taxon>
        <taxon>Tritrichomonadida</taxon>
        <taxon>Tritrichomonadidae</taxon>
        <taxon>Tritrichomonas</taxon>
    </lineage>
</organism>
<evidence type="ECO:0000256" key="2">
    <source>
        <dbReference type="ARBA" id="ARBA00022692"/>
    </source>
</evidence>
<keyword evidence="2 5" id="KW-0812">Transmembrane</keyword>
<feature type="transmembrane region" description="Helical" evidence="5">
    <location>
        <begin position="304"/>
        <end position="326"/>
    </location>
</feature>
<sequence>MNLCKKTTKDKFKSYFSKSNPIIQSFQRSDEPWIDFVDTNEILYSILVCFIILLSIIYTGLNIRPQTIYQQFNKSYITRQRTSLRRQITFIITPLTNYNRYIRIYISFEKHDFILSPLFREINIEYGITQYFENQRKKTKYNKLHLDCSINKDENISEKFILFTDYFINGRFLDVNIVVPDADNATFCKYIVDVYCGSNEYTTFKMYFSYLFIIIFIFYLLSFDFFISSHLNLQFLFLLLVSIILSNNPFYFLHVSNTQKFYYIFSSFSGPICDAFIYFSTLFFLEIYIIRIHSKSEKKFTEKVLVFSFLSFFYFIVSFFKDIAILQYFKLENFPNTNNEKILNSIVKGVSVFRCFLGIIEFILVLVKICKIEHKSASLLAFLFLAALSFIQQCLIDGVLNFIYSHFYNDREQNKLHTAKFIIQNIFVLFTTYVHWPYRKREKVEITENIP</sequence>
<evidence type="ECO:0000256" key="5">
    <source>
        <dbReference type="SAM" id="Phobius"/>
    </source>
</evidence>
<evidence type="ECO:0000259" key="6">
    <source>
        <dbReference type="Pfam" id="PF06664"/>
    </source>
</evidence>
<dbReference type="PANTHER" id="PTHR31918:SF1">
    <property type="entry name" value="TRANSMEMBRANE PROTEIN 181"/>
    <property type="match status" value="1"/>
</dbReference>
<name>A0ABR2GNA9_9EUKA</name>
<feature type="transmembrane region" description="Helical" evidence="5">
    <location>
        <begin position="379"/>
        <end position="404"/>
    </location>
</feature>
<gene>
    <name evidence="8" type="ORF">M9Y10_003754</name>
    <name evidence="7" type="ORF">M9Y10_011126</name>
</gene>
<protein>
    <recommendedName>
        <fullName evidence="6">Wntless-like transmembrane domain-containing protein</fullName>
    </recommendedName>
</protein>
<keyword evidence="4 5" id="KW-0472">Membrane</keyword>
<feature type="transmembrane region" description="Helical" evidence="5">
    <location>
        <begin position="42"/>
        <end position="63"/>
    </location>
</feature>
<dbReference type="EMBL" id="JAPFFF010000010">
    <property type="protein sequence ID" value="KAK8881028.1"/>
    <property type="molecule type" value="Genomic_DNA"/>
</dbReference>
<keyword evidence="9" id="KW-1185">Reference proteome</keyword>
<dbReference type="PANTHER" id="PTHR31918">
    <property type="entry name" value="TRANSMEMBRANE PROTEIN 181"/>
    <property type="match status" value="1"/>
</dbReference>
<evidence type="ECO:0000256" key="3">
    <source>
        <dbReference type="ARBA" id="ARBA00022989"/>
    </source>
</evidence>
<accession>A0ABR2GNA9</accession>
<dbReference type="EMBL" id="JAPFFF010000158">
    <property type="protein sequence ID" value="KAK8835387.1"/>
    <property type="molecule type" value="Genomic_DNA"/>
</dbReference>
<evidence type="ECO:0000313" key="8">
    <source>
        <dbReference type="EMBL" id="KAK8881028.1"/>
    </source>
</evidence>
<evidence type="ECO:0000313" key="9">
    <source>
        <dbReference type="Proteomes" id="UP001470230"/>
    </source>
</evidence>
<proteinExistence type="predicted"/>
<dbReference type="Pfam" id="PF06664">
    <property type="entry name" value="WLS-like_TM"/>
    <property type="match status" value="1"/>
</dbReference>
<keyword evidence="3 5" id="KW-1133">Transmembrane helix</keyword>
<comment type="subcellular location">
    <subcellularLocation>
        <location evidence="1">Membrane</location>
        <topology evidence="1">Multi-pass membrane protein</topology>
    </subcellularLocation>
</comment>
<dbReference type="Proteomes" id="UP001470230">
    <property type="component" value="Unassembled WGS sequence"/>
</dbReference>
<feature type="transmembrane region" description="Helical" evidence="5">
    <location>
        <begin position="207"/>
        <end position="228"/>
    </location>
</feature>
<reference evidence="7 9" key="1">
    <citation type="submission" date="2024-04" db="EMBL/GenBank/DDBJ databases">
        <title>Tritrichomonas musculus Genome.</title>
        <authorList>
            <person name="Alves-Ferreira E."/>
            <person name="Grigg M."/>
            <person name="Lorenzi H."/>
            <person name="Galac M."/>
        </authorList>
    </citation>
    <scope>NUCLEOTIDE SEQUENCE [LARGE SCALE GENOMIC DNA]</scope>
    <source>
        <strain evidence="7 9">EAF2021</strain>
    </source>
</reference>
<evidence type="ECO:0000313" key="7">
    <source>
        <dbReference type="EMBL" id="KAK8835387.1"/>
    </source>
</evidence>
<dbReference type="InterPro" id="IPR040416">
    <property type="entry name" value="TMEM181"/>
</dbReference>
<comment type="caution">
    <text evidence="7">The sequence shown here is derived from an EMBL/GenBank/DDBJ whole genome shotgun (WGS) entry which is preliminary data.</text>
</comment>
<feature type="transmembrane region" description="Helical" evidence="5">
    <location>
        <begin position="346"/>
        <end position="367"/>
    </location>
</feature>
<feature type="domain" description="Wntless-like transmembrane" evidence="6">
    <location>
        <begin position="199"/>
        <end position="438"/>
    </location>
</feature>
<dbReference type="InterPro" id="IPR047843">
    <property type="entry name" value="WLS-like_TM"/>
</dbReference>
<feature type="transmembrane region" description="Helical" evidence="5">
    <location>
        <begin position="416"/>
        <end position="436"/>
    </location>
</feature>
<evidence type="ECO:0000256" key="1">
    <source>
        <dbReference type="ARBA" id="ARBA00004141"/>
    </source>
</evidence>